<evidence type="ECO:0000313" key="5">
    <source>
        <dbReference type="EMBL" id="CAI9106470.1"/>
    </source>
</evidence>
<dbReference type="InterPro" id="IPR016130">
    <property type="entry name" value="Tyr_Pase_AS"/>
</dbReference>
<keyword evidence="6" id="KW-1185">Reference proteome</keyword>
<dbReference type="Proteomes" id="UP001161247">
    <property type="component" value="Chromosome 5"/>
</dbReference>
<keyword evidence="1" id="KW-0378">Hydrolase</keyword>
<dbReference type="GO" id="GO:0009734">
    <property type="term" value="P:auxin-activated signaling pathway"/>
    <property type="evidence" value="ECO:0007669"/>
    <property type="project" value="InterPro"/>
</dbReference>
<dbReference type="PROSITE" id="PS50054">
    <property type="entry name" value="TYR_PHOSPHATASE_DUAL"/>
    <property type="match status" value="1"/>
</dbReference>
<dbReference type="PROSITE" id="PS50056">
    <property type="entry name" value="TYR_PHOSPHATASE_2"/>
    <property type="match status" value="1"/>
</dbReference>
<dbReference type="GO" id="GO:0009738">
    <property type="term" value="P:abscisic acid-activated signaling pathway"/>
    <property type="evidence" value="ECO:0007669"/>
    <property type="project" value="InterPro"/>
</dbReference>
<dbReference type="EMBL" id="OX459122">
    <property type="protein sequence ID" value="CAI9106470.1"/>
    <property type="molecule type" value="Genomic_DNA"/>
</dbReference>
<dbReference type="Pfam" id="PF00782">
    <property type="entry name" value="DSPc"/>
    <property type="match status" value="1"/>
</dbReference>
<evidence type="ECO:0000256" key="1">
    <source>
        <dbReference type="ARBA" id="ARBA00022801"/>
    </source>
</evidence>
<reference evidence="5" key="1">
    <citation type="submission" date="2023-03" db="EMBL/GenBank/DDBJ databases">
        <authorList>
            <person name="Julca I."/>
        </authorList>
    </citation>
    <scope>NUCLEOTIDE SEQUENCE</scope>
</reference>
<dbReference type="InterPro" id="IPR000340">
    <property type="entry name" value="Dual-sp_phosphatase_cat-dom"/>
</dbReference>
<dbReference type="PANTHER" id="PTHR47244:SF1">
    <property type="entry name" value="PROTEIN-TYROSINE-PHOSPHATASE IBR5"/>
    <property type="match status" value="1"/>
</dbReference>
<accession>A0AAV1DHF4</accession>
<dbReference type="GO" id="GO:0005634">
    <property type="term" value="C:nucleus"/>
    <property type="evidence" value="ECO:0007669"/>
    <property type="project" value="TreeGrafter"/>
</dbReference>
<dbReference type="InterPro" id="IPR044212">
    <property type="entry name" value="IBR5-like"/>
</dbReference>
<gene>
    <name evidence="5" type="ORF">OLC1_LOCUS14963</name>
</gene>
<feature type="domain" description="Tyrosine specific protein phosphatases" evidence="4">
    <location>
        <begin position="107"/>
        <end position="175"/>
    </location>
</feature>
<dbReference type="PROSITE" id="PS00383">
    <property type="entry name" value="TYR_PHOSPHATASE_1"/>
    <property type="match status" value="1"/>
</dbReference>
<keyword evidence="2" id="KW-0904">Protein phosphatase</keyword>
<name>A0AAV1DHF4_OLDCO</name>
<dbReference type="SMART" id="SM00195">
    <property type="entry name" value="DSPc"/>
    <property type="match status" value="1"/>
</dbReference>
<dbReference type="SUPFAM" id="SSF52799">
    <property type="entry name" value="(Phosphotyrosine protein) phosphatases II"/>
    <property type="match status" value="1"/>
</dbReference>
<proteinExistence type="predicted"/>
<feature type="domain" description="Tyrosine-protein phosphatase" evidence="3">
    <location>
        <begin position="48"/>
        <end position="186"/>
    </location>
</feature>
<organism evidence="5 6">
    <name type="scientific">Oldenlandia corymbosa var. corymbosa</name>
    <dbReference type="NCBI Taxonomy" id="529605"/>
    <lineage>
        <taxon>Eukaryota</taxon>
        <taxon>Viridiplantae</taxon>
        <taxon>Streptophyta</taxon>
        <taxon>Embryophyta</taxon>
        <taxon>Tracheophyta</taxon>
        <taxon>Spermatophyta</taxon>
        <taxon>Magnoliopsida</taxon>
        <taxon>eudicotyledons</taxon>
        <taxon>Gunneridae</taxon>
        <taxon>Pentapetalae</taxon>
        <taxon>asterids</taxon>
        <taxon>lamiids</taxon>
        <taxon>Gentianales</taxon>
        <taxon>Rubiaceae</taxon>
        <taxon>Rubioideae</taxon>
        <taxon>Spermacoceae</taxon>
        <taxon>Hedyotis-Oldenlandia complex</taxon>
        <taxon>Oldenlandia</taxon>
    </lineage>
</organism>
<dbReference type="PANTHER" id="PTHR47244">
    <property type="entry name" value="PROTEIN-TYROSINE-PHOSPHATASE IBR5"/>
    <property type="match status" value="1"/>
</dbReference>
<dbReference type="InterPro" id="IPR029021">
    <property type="entry name" value="Prot-tyrosine_phosphatase-like"/>
</dbReference>
<protein>
    <submittedName>
        <fullName evidence="5">OLC1v1005631C1</fullName>
    </submittedName>
</protein>
<dbReference type="AlphaFoldDB" id="A0AAV1DHF4"/>
<evidence type="ECO:0000256" key="2">
    <source>
        <dbReference type="ARBA" id="ARBA00022912"/>
    </source>
</evidence>
<evidence type="ECO:0000313" key="6">
    <source>
        <dbReference type="Proteomes" id="UP001161247"/>
    </source>
</evidence>
<dbReference type="InterPro" id="IPR020422">
    <property type="entry name" value="TYR_PHOSPHATASE_DUAL_dom"/>
</dbReference>
<dbReference type="InterPro" id="IPR000387">
    <property type="entry name" value="Tyr_Pase_dom"/>
</dbReference>
<evidence type="ECO:0000259" key="4">
    <source>
        <dbReference type="PROSITE" id="PS50056"/>
    </source>
</evidence>
<evidence type="ECO:0000259" key="3">
    <source>
        <dbReference type="PROSITE" id="PS50054"/>
    </source>
</evidence>
<dbReference type="Gene3D" id="3.90.190.10">
    <property type="entry name" value="Protein tyrosine phosphatase superfamily"/>
    <property type="match status" value="1"/>
</dbReference>
<sequence>MGKRRDRDNPCDVCGHYHKYEEGEVCGVCGHHMPVAAAGGGNSSSSVFPSEILPEFLYLGSYDNAARAEFLKMQGISHLLNTVPSCQNLYLSTFTYHGLQDPEDQKLPFEDAIQFLEQCEAERARVLVHCMSGKNRSPAVVIAYLMKSKGWGFDQSYQFVKEKRPSVELTEAVRQQLKEFEMKVFGTLILYS</sequence>
<dbReference type="GO" id="GO:0033549">
    <property type="term" value="F:MAP kinase phosphatase activity"/>
    <property type="evidence" value="ECO:0007669"/>
    <property type="project" value="InterPro"/>
</dbReference>